<dbReference type="InterPro" id="IPR029261">
    <property type="entry name" value="Transposase_Znf"/>
</dbReference>
<dbReference type="Pfam" id="PF01610">
    <property type="entry name" value="DDE_Tnp_ISL3"/>
    <property type="match status" value="1"/>
</dbReference>
<dbReference type="KEGG" id="boz:DBV39_04120"/>
<dbReference type="Pfam" id="PF14690">
    <property type="entry name" value="Zn_ribbon_ISL3"/>
    <property type="match status" value="1"/>
</dbReference>
<evidence type="ECO:0000259" key="1">
    <source>
        <dbReference type="Pfam" id="PF01610"/>
    </source>
</evidence>
<dbReference type="InterPro" id="IPR032877">
    <property type="entry name" value="Transposase_HTH"/>
</dbReference>
<dbReference type="AlphaFoldDB" id="A0A2R4XP98"/>
<dbReference type="NCBIfam" id="NF033550">
    <property type="entry name" value="transpos_ISL3"/>
    <property type="match status" value="1"/>
</dbReference>
<sequence>MNKQIEALFTTALGLQAPWQVAKVELDTTRRRIDFEVKYTAKRSACPDCGLVDQGIHDHMPRSWRHLDFFQFEAWLHADVPRIRCKDCGKTTQMPVPWANEGSGFTLLFEALALSLVQELPVSQAARHMRVGSARLWRRLDHYVSIAREQDDMSSVRHIGIDETSVKKGHAYITVVHDLQAKRLLFATPGRDHHTLEAFAQDLHAHGGDTRNVKHACIDMSAAFAKGIAQSLPQAQISYDRFHVVALANTAMDDVRREEMRTSADSVREAVGLQDTKNVRQLFWGMCKDPSDWTKGQINAMHWLQRSTLKSARAWRLKQALREVYSQAVNANSENLAKSLLIKWISWARRSRLEPFKRLGATLKRHFDGVIRGMLDGRSNAYVEAMNGLLQQARTAARGFRNVGNFISIAYLRMSRLKHLPSNPLLPALPRLVGQTHFCR</sequence>
<protein>
    <submittedName>
        <fullName evidence="4">ISL3 family transposase</fullName>
    </submittedName>
</protein>
<proteinExistence type="predicted"/>
<dbReference type="PANTHER" id="PTHR33498:SF1">
    <property type="entry name" value="TRANSPOSASE FOR INSERTION SEQUENCE ELEMENT IS1557"/>
    <property type="match status" value="1"/>
</dbReference>
<dbReference type="OrthoDB" id="46712at2"/>
<feature type="domain" description="Transposase IS204/IS1001/IS1096/IS1165 helix-turn-helix" evidence="2">
    <location>
        <begin position="95"/>
        <end position="144"/>
    </location>
</feature>
<keyword evidence="5" id="KW-1185">Reference proteome</keyword>
<evidence type="ECO:0000259" key="3">
    <source>
        <dbReference type="Pfam" id="PF14690"/>
    </source>
</evidence>
<name>A0A2R4XP98_9BURK</name>
<evidence type="ECO:0000313" key="4">
    <source>
        <dbReference type="EMBL" id="AWB35620.1"/>
    </source>
</evidence>
<dbReference type="InterPro" id="IPR047951">
    <property type="entry name" value="Transpos_ISL3"/>
</dbReference>
<accession>A0A2R4XP98</accession>
<dbReference type="EMBL" id="CP028901">
    <property type="protein sequence ID" value="AWB35620.1"/>
    <property type="molecule type" value="Genomic_DNA"/>
</dbReference>
<gene>
    <name evidence="4" type="ORF">DBV39_04120</name>
</gene>
<evidence type="ECO:0000313" key="5">
    <source>
        <dbReference type="Proteomes" id="UP000244571"/>
    </source>
</evidence>
<dbReference type="Pfam" id="PF13542">
    <property type="entry name" value="HTH_Tnp_ISL3"/>
    <property type="match status" value="1"/>
</dbReference>
<feature type="domain" description="Transposase IS204/IS1001/IS1096/IS1165 zinc-finger" evidence="3">
    <location>
        <begin position="44"/>
        <end position="88"/>
    </location>
</feature>
<organism evidence="4 5">
    <name type="scientific">Orrella marina</name>
    <dbReference type="NCBI Taxonomy" id="2163011"/>
    <lineage>
        <taxon>Bacteria</taxon>
        <taxon>Pseudomonadati</taxon>
        <taxon>Pseudomonadota</taxon>
        <taxon>Betaproteobacteria</taxon>
        <taxon>Burkholderiales</taxon>
        <taxon>Alcaligenaceae</taxon>
        <taxon>Orrella</taxon>
    </lineage>
</organism>
<feature type="domain" description="Transposase IS204/IS1001/IS1096/IS1165 DDE" evidence="1">
    <location>
        <begin position="159"/>
        <end position="408"/>
    </location>
</feature>
<dbReference type="Proteomes" id="UP000244571">
    <property type="component" value="Chromosome"/>
</dbReference>
<dbReference type="PANTHER" id="PTHR33498">
    <property type="entry name" value="TRANSPOSASE FOR INSERTION SEQUENCE ELEMENT IS1557"/>
    <property type="match status" value="1"/>
</dbReference>
<dbReference type="InterPro" id="IPR002560">
    <property type="entry name" value="Transposase_DDE"/>
</dbReference>
<evidence type="ECO:0000259" key="2">
    <source>
        <dbReference type="Pfam" id="PF13542"/>
    </source>
</evidence>
<reference evidence="4 5" key="1">
    <citation type="submission" date="2018-04" db="EMBL/GenBank/DDBJ databases">
        <title>Bordetella sp. HZ20 isolated from seawater.</title>
        <authorList>
            <person name="Sun C."/>
        </authorList>
    </citation>
    <scope>NUCLEOTIDE SEQUENCE [LARGE SCALE GENOMIC DNA]</scope>
    <source>
        <strain evidence="4 5">HZ20</strain>
    </source>
</reference>
<dbReference type="RefSeq" id="WP_108623076.1">
    <property type="nucleotide sequence ID" value="NZ_CP028901.1"/>
</dbReference>